<dbReference type="GO" id="GO:0005975">
    <property type="term" value="P:carbohydrate metabolic process"/>
    <property type="evidence" value="ECO:0007669"/>
    <property type="project" value="InterPro"/>
</dbReference>
<dbReference type="PROSITE" id="PS51910">
    <property type="entry name" value="GH18_2"/>
    <property type="match status" value="1"/>
</dbReference>
<organism evidence="3 4">
    <name type="scientific">Paenibacillus sambharensis</name>
    <dbReference type="NCBI Taxonomy" id="1803190"/>
    <lineage>
        <taxon>Bacteria</taxon>
        <taxon>Bacillati</taxon>
        <taxon>Bacillota</taxon>
        <taxon>Bacilli</taxon>
        <taxon>Bacillales</taxon>
        <taxon>Paenibacillaceae</taxon>
        <taxon>Paenibacillus</taxon>
    </lineage>
</organism>
<dbReference type="RefSeq" id="WP_111147384.1">
    <property type="nucleotide sequence ID" value="NZ_QKRB01000044.1"/>
</dbReference>
<dbReference type="SUPFAM" id="SSF55383">
    <property type="entry name" value="Copper amine oxidase, domain N"/>
    <property type="match status" value="1"/>
</dbReference>
<dbReference type="Gene3D" id="3.20.20.80">
    <property type="entry name" value="Glycosidases"/>
    <property type="match status" value="1"/>
</dbReference>
<keyword evidence="1" id="KW-0472">Membrane</keyword>
<keyword evidence="1" id="KW-1133">Transmembrane helix</keyword>
<gene>
    <name evidence="3" type="ORF">DNH61_14385</name>
</gene>
<dbReference type="AlphaFoldDB" id="A0A2W1LLK1"/>
<dbReference type="InterPro" id="IPR036582">
    <property type="entry name" value="Mao_N_sf"/>
</dbReference>
<dbReference type="SUPFAM" id="SSF51445">
    <property type="entry name" value="(Trans)glycosidases"/>
    <property type="match status" value="1"/>
</dbReference>
<dbReference type="InterPro" id="IPR012854">
    <property type="entry name" value="Cu_amine_oxidase-like_N"/>
</dbReference>
<feature type="domain" description="GH18" evidence="2">
    <location>
        <begin position="253"/>
        <end position="577"/>
    </location>
</feature>
<dbReference type="InterPro" id="IPR011583">
    <property type="entry name" value="Chitinase_II/V-like_cat"/>
</dbReference>
<dbReference type="Pfam" id="PF07833">
    <property type="entry name" value="Cu_amine_oxidN1"/>
    <property type="match status" value="1"/>
</dbReference>
<dbReference type="Proteomes" id="UP000249522">
    <property type="component" value="Unassembled WGS sequence"/>
</dbReference>
<dbReference type="SMART" id="SM00636">
    <property type="entry name" value="Glyco_18"/>
    <property type="match status" value="1"/>
</dbReference>
<dbReference type="Pfam" id="PF00704">
    <property type="entry name" value="Glyco_hydro_18"/>
    <property type="match status" value="1"/>
</dbReference>
<proteinExistence type="predicted"/>
<dbReference type="Pfam" id="PF08239">
    <property type="entry name" value="SH3_3"/>
    <property type="match status" value="1"/>
</dbReference>
<dbReference type="InterPro" id="IPR029070">
    <property type="entry name" value="Chitinase_insertion_sf"/>
</dbReference>
<dbReference type="PANTHER" id="PTHR46066">
    <property type="entry name" value="CHITINASE DOMAIN-CONTAINING PROTEIN 1 FAMILY MEMBER"/>
    <property type="match status" value="1"/>
</dbReference>
<dbReference type="GO" id="GO:0008061">
    <property type="term" value="F:chitin binding"/>
    <property type="evidence" value="ECO:0007669"/>
    <property type="project" value="InterPro"/>
</dbReference>
<protein>
    <submittedName>
        <fullName evidence="3">Glycosyl hydrolase</fullName>
    </submittedName>
</protein>
<name>A0A2W1LLK1_9BACL</name>
<evidence type="ECO:0000313" key="4">
    <source>
        <dbReference type="Proteomes" id="UP000249522"/>
    </source>
</evidence>
<dbReference type="OrthoDB" id="9775889at2"/>
<dbReference type="Gene3D" id="3.30.457.10">
    <property type="entry name" value="Copper amine oxidase-like, N-terminal domain"/>
    <property type="match status" value="1"/>
</dbReference>
<keyword evidence="3" id="KW-0378">Hydrolase</keyword>
<accession>A0A2W1LLK1</accession>
<comment type="caution">
    <text evidence="3">The sequence shown here is derived from an EMBL/GenBank/DDBJ whole genome shotgun (WGS) entry which is preliminary data.</text>
</comment>
<keyword evidence="4" id="KW-1185">Reference proteome</keyword>
<feature type="transmembrane region" description="Helical" evidence="1">
    <location>
        <begin position="20"/>
        <end position="38"/>
    </location>
</feature>
<evidence type="ECO:0000313" key="3">
    <source>
        <dbReference type="EMBL" id="PZD95755.1"/>
    </source>
</evidence>
<dbReference type="PANTHER" id="PTHR46066:SF2">
    <property type="entry name" value="CHITINASE DOMAIN-CONTAINING PROTEIN 1"/>
    <property type="match status" value="1"/>
</dbReference>
<reference evidence="3 4" key="1">
    <citation type="submission" date="2018-06" db="EMBL/GenBank/DDBJ databases">
        <title>Paenibacillus imtechensis sp. nov.</title>
        <authorList>
            <person name="Pinnaka A.K."/>
            <person name="Singh H."/>
            <person name="Kaur M."/>
        </authorList>
    </citation>
    <scope>NUCLEOTIDE SEQUENCE [LARGE SCALE GENOMIC DNA]</scope>
    <source>
        <strain evidence="3 4">SMB1</strain>
    </source>
</reference>
<sequence length="578" mass="65099">MQARMTKPPRRRRGNGFVRFVLTVMFIAAAVAAGYWIWLNYIPNTEMKVPDYRYTNPVVYQGELIEGQAIVDGEQIKLPLGMLQEVLADKLPVRYEADSESIIMTTKDKVLHMKTEALTATLNQKPFELAFAAEKQDEQVYVPLTPVQELSGLTADLAEVTGIVTLLMPGQAIQRGQAVLDDVTAIREEPTIRAPIVEKVTGGDGVRIWGEAEGWYRVQGPEGHLGYADKSDIIFTDIEEAEEPKQEEPFVAWKVLGEKINLTWEAVYARQPDTSKIADMPGVNVVSPTWMELVKGDGTIRMKGDKNYVAWAHNRGMQVWGLFANGFDPDLTTEALQSYTTRSSMAKQLLSYAKLYNLQGINIDFENVYTKDKENLVQFVREFTPLAHEQNLVVSIDVTPKSNSEMWSVFLDRAALGQTVDFMMLMAYDEHWGSSPVAGSVASLPWVERSVTRILEEDGVPPRKLLLGLPLYTRVWTETKQKDGTVKVTSKAIGMEAAEELIREKKLKPVFQPETGQNYVEYKEDGALNRIWLEDETSMAARIALVRKYDLGGVASWQRSFQKPAIWPVIEEGLNKRP</sequence>
<dbReference type="InterPro" id="IPR017853">
    <property type="entry name" value="GH"/>
</dbReference>
<evidence type="ECO:0000256" key="1">
    <source>
        <dbReference type="SAM" id="Phobius"/>
    </source>
</evidence>
<keyword evidence="1" id="KW-0812">Transmembrane</keyword>
<dbReference type="InterPro" id="IPR003646">
    <property type="entry name" value="SH3-like_bac-type"/>
</dbReference>
<evidence type="ECO:0000259" key="2">
    <source>
        <dbReference type="PROSITE" id="PS51910"/>
    </source>
</evidence>
<dbReference type="InterPro" id="IPR001223">
    <property type="entry name" value="Glyco_hydro18_cat"/>
</dbReference>
<dbReference type="Gene3D" id="3.10.50.10">
    <property type="match status" value="1"/>
</dbReference>
<dbReference type="GO" id="GO:0016787">
    <property type="term" value="F:hydrolase activity"/>
    <property type="evidence" value="ECO:0007669"/>
    <property type="project" value="UniProtKB-KW"/>
</dbReference>
<dbReference type="EMBL" id="QKRB01000044">
    <property type="protein sequence ID" value="PZD95755.1"/>
    <property type="molecule type" value="Genomic_DNA"/>
</dbReference>
<dbReference type="Gene3D" id="2.30.30.40">
    <property type="entry name" value="SH3 Domains"/>
    <property type="match status" value="1"/>
</dbReference>